<name>A0A372NVX4_9SPHI</name>
<gene>
    <name evidence="23" type="ORF">D0C36_00490</name>
</gene>
<evidence type="ECO:0000256" key="19">
    <source>
        <dbReference type="ARBA" id="ARBA00025833"/>
    </source>
</evidence>
<dbReference type="PANTHER" id="PTHR12053:SF3">
    <property type="entry name" value="CARBOXYPEPTIDASE Q"/>
    <property type="match status" value="1"/>
</dbReference>
<evidence type="ECO:0000256" key="4">
    <source>
        <dbReference type="ARBA" id="ARBA00004613"/>
    </source>
</evidence>
<dbReference type="OrthoDB" id="9769665at2"/>
<evidence type="ECO:0000256" key="15">
    <source>
        <dbReference type="ARBA" id="ARBA00023049"/>
    </source>
</evidence>
<dbReference type="GO" id="GO:0005576">
    <property type="term" value="C:extracellular region"/>
    <property type="evidence" value="ECO:0007669"/>
    <property type="project" value="UniProtKB-SubCell"/>
</dbReference>
<evidence type="ECO:0000256" key="8">
    <source>
        <dbReference type="ARBA" id="ARBA00022670"/>
    </source>
</evidence>
<keyword evidence="11 23" id="KW-0378">Hydrolase</keyword>
<dbReference type="EMBL" id="QWDC01000001">
    <property type="protein sequence ID" value="RFZ94074.1"/>
    <property type="molecule type" value="Genomic_DNA"/>
</dbReference>
<keyword evidence="6" id="KW-0964">Secreted</keyword>
<evidence type="ECO:0000256" key="3">
    <source>
        <dbReference type="ARBA" id="ARBA00004555"/>
    </source>
</evidence>
<evidence type="ECO:0000256" key="21">
    <source>
        <dbReference type="SAM" id="SignalP"/>
    </source>
</evidence>
<dbReference type="SUPFAM" id="SSF53187">
    <property type="entry name" value="Zn-dependent exopeptidases"/>
    <property type="match status" value="1"/>
</dbReference>
<evidence type="ECO:0000256" key="18">
    <source>
        <dbReference type="ARBA" id="ARBA00023228"/>
    </source>
</evidence>
<evidence type="ECO:0000256" key="13">
    <source>
        <dbReference type="ARBA" id="ARBA00022833"/>
    </source>
</evidence>
<proteinExistence type="predicted"/>
<dbReference type="GO" id="GO:0005764">
    <property type="term" value="C:lysosome"/>
    <property type="evidence" value="ECO:0007669"/>
    <property type="project" value="UniProtKB-SubCell"/>
</dbReference>
<evidence type="ECO:0000256" key="11">
    <source>
        <dbReference type="ARBA" id="ARBA00022801"/>
    </source>
</evidence>
<dbReference type="PANTHER" id="PTHR12053">
    <property type="entry name" value="PROTEASE FAMILY M28 PLASMA GLUTAMATE CARBOXYPEPTIDASE-RELATED"/>
    <property type="match status" value="1"/>
</dbReference>
<evidence type="ECO:0000256" key="12">
    <source>
        <dbReference type="ARBA" id="ARBA00022824"/>
    </source>
</evidence>
<dbReference type="Gene3D" id="3.50.30.30">
    <property type="match status" value="1"/>
</dbReference>
<feature type="chain" id="PRO_5017002262" description="Carboxypeptidase Q" evidence="21">
    <location>
        <begin position="23"/>
        <end position="517"/>
    </location>
</feature>
<keyword evidence="14" id="KW-0333">Golgi apparatus</keyword>
<keyword evidence="9" id="KW-0479">Metal-binding</keyword>
<dbReference type="RefSeq" id="WP_117389640.1">
    <property type="nucleotide sequence ID" value="NZ_QWDC01000001.1"/>
</dbReference>
<sequence>MKTLNFKLGLAIAMLGSTTVMAQSPDTTVFGRIRRAEMSSSQIPQIAHQLTDVAGPRLTGSPGFKRAATWAVETMKKWGLTNAAMEPWGEFGKQWDLQDFSIIMKTPYIQPVMAYPNPWSSSTNGLQQGQVTLITPQQAMDTTYIAQHLADFKGKYILITGGKLKADNNFKPLASRLTDEELANMKDTYMVTHEQIAQYAGIFKSLARVDVLLKGSGALGIISAQTSNNNGTVFVQAHTQHKLSHPEAIPELTMAYEDGQKIKRLITGGQSVELAINIVAKTSTDDTKGYNVVGEIPGTDPKLKSQLVMLGGHLDSWQAATGATDNAAGCIVMMEVVRLLDSLGLKPKRTIRIALWGGEEQGVYGSYGYAQNHFMSKDYKLKPEQAKVSAYYNLDNGTGKIRGIFTQNNKTIMPIFEKWLAPFNDLGAKTVTDKNTGSTDHLSFDWAGIPGFQFIQDPIDYETKTHHSNQDNYDHLQIDDLKQAAIIVASFVYQTSIEKEMMPRKPLKKEIFAFDGL</sequence>
<comment type="subunit">
    <text evidence="19">Homodimer. The monomeric form is inactive while the homodimer is active.</text>
</comment>
<reference evidence="23 24" key="1">
    <citation type="submission" date="2018-08" db="EMBL/GenBank/DDBJ databases">
        <title>Mucilaginibacter sp. MYSH2.</title>
        <authorList>
            <person name="Seo T."/>
        </authorList>
    </citation>
    <scope>NUCLEOTIDE SEQUENCE [LARGE SCALE GENOMIC DNA]</scope>
    <source>
        <strain evidence="23 24">MYSH2</strain>
    </source>
</reference>
<feature type="domain" description="Peptidase M28" evidence="22">
    <location>
        <begin position="291"/>
        <end position="491"/>
    </location>
</feature>
<evidence type="ECO:0000259" key="22">
    <source>
        <dbReference type="Pfam" id="PF04389"/>
    </source>
</evidence>
<evidence type="ECO:0000256" key="10">
    <source>
        <dbReference type="ARBA" id="ARBA00022729"/>
    </source>
</evidence>
<feature type="signal peptide" evidence="21">
    <location>
        <begin position="1"/>
        <end position="22"/>
    </location>
</feature>
<evidence type="ECO:0000256" key="5">
    <source>
        <dbReference type="ARBA" id="ARBA00014116"/>
    </source>
</evidence>
<dbReference type="Pfam" id="PF04389">
    <property type="entry name" value="Peptidase_M28"/>
    <property type="match status" value="1"/>
</dbReference>
<evidence type="ECO:0000313" key="23">
    <source>
        <dbReference type="EMBL" id="RFZ94074.1"/>
    </source>
</evidence>
<keyword evidence="7" id="KW-0121">Carboxypeptidase</keyword>
<dbReference type="GO" id="GO:0070573">
    <property type="term" value="F:metallodipeptidase activity"/>
    <property type="evidence" value="ECO:0007669"/>
    <property type="project" value="InterPro"/>
</dbReference>
<evidence type="ECO:0000256" key="14">
    <source>
        <dbReference type="ARBA" id="ARBA00023034"/>
    </source>
</evidence>
<evidence type="ECO:0000256" key="9">
    <source>
        <dbReference type="ARBA" id="ARBA00022723"/>
    </source>
</evidence>
<keyword evidence="10 21" id="KW-0732">Signal</keyword>
<evidence type="ECO:0000256" key="6">
    <source>
        <dbReference type="ARBA" id="ARBA00022525"/>
    </source>
</evidence>
<organism evidence="23 24">
    <name type="scientific">Mucilaginibacter conchicola</name>
    <dbReference type="NCBI Taxonomy" id="2303333"/>
    <lineage>
        <taxon>Bacteria</taxon>
        <taxon>Pseudomonadati</taxon>
        <taxon>Bacteroidota</taxon>
        <taxon>Sphingobacteriia</taxon>
        <taxon>Sphingobacteriales</taxon>
        <taxon>Sphingobacteriaceae</taxon>
        <taxon>Mucilaginibacter</taxon>
    </lineage>
</organism>
<dbReference type="GO" id="GO:0046872">
    <property type="term" value="F:metal ion binding"/>
    <property type="evidence" value="ECO:0007669"/>
    <property type="project" value="UniProtKB-KW"/>
</dbReference>
<keyword evidence="15" id="KW-0482">Metalloprotease</keyword>
<keyword evidence="18" id="KW-0458">Lysosome</keyword>
<evidence type="ECO:0000256" key="7">
    <source>
        <dbReference type="ARBA" id="ARBA00022645"/>
    </source>
</evidence>
<keyword evidence="8" id="KW-0645">Protease</keyword>
<keyword evidence="13" id="KW-0862">Zinc</keyword>
<keyword evidence="12" id="KW-0256">Endoplasmic reticulum</keyword>
<evidence type="ECO:0000256" key="17">
    <source>
        <dbReference type="ARBA" id="ARBA00023180"/>
    </source>
</evidence>
<dbReference type="InterPro" id="IPR039866">
    <property type="entry name" value="CPQ"/>
</dbReference>
<dbReference type="InterPro" id="IPR007484">
    <property type="entry name" value="Peptidase_M28"/>
</dbReference>
<evidence type="ECO:0000313" key="24">
    <source>
        <dbReference type="Proteomes" id="UP000264217"/>
    </source>
</evidence>
<evidence type="ECO:0000256" key="16">
    <source>
        <dbReference type="ARBA" id="ARBA00023145"/>
    </source>
</evidence>
<keyword evidence="17" id="KW-0325">Glycoprotein</keyword>
<protein>
    <recommendedName>
        <fullName evidence="5">Carboxypeptidase Q</fullName>
    </recommendedName>
    <alternativeName>
        <fullName evidence="20">Plasma glutamate carboxypeptidase</fullName>
    </alternativeName>
</protein>
<evidence type="ECO:0000256" key="1">
    <source>
        <dbReference type="ARBA" id="ARBA00004240"/>
    </source>
</evidence>
<dbReference type="Gene3D" id="3.40.630.10">
    <property type="entry name" value="Zn peptidases"/>
    <property type="match status" value="1"/>
</dbReference>
<keyword evidence="16" id="KW-0865">Zymogen</keyword>
<dbReference type="Proteomes" id="UP000264217">
    <property type="component" value="Unassembled WGS sequence"/>
</dbReference>
<dbReference type="AlphaFoldDB" id="A0A372NVX4"/>
<dbReference type="GO" id="GO:0004180">
    <property type="term" value="F:carboxypeptidase activity"/>
    <property type="evidence" value="ECO:0007669"/>
    <property type="project" value="UniProtKB-KW"/>
</dbReference>
<dbReference type="GO" id="GO:0006508">
    <property type="term" value="P:proteolysis"/>
    <property type="evidence" value="ECO:0007669"/>
    <property type="project" value="UniProtKB-KW"/>
</dbReference>
<accession>A0A372NVX4</accession>
<evidence type="ECO:0000256" key="2">
    <source>
        <dbReference type="ARBA" id="ARBA00004371"/>
    </source>
</evidence>
<evidence type="ECO:0000256" key="20">
    <source>
        <dbReference type="ARBA" id="ARBA00033328"/>
    </source>
</evidence>
<comment type="caution">
    <text evidence="23">The sequence shown here is derived from an EMBL/GenBank/DDBJ whole genome shotgun (WGS) entry which is preliminary data.</text>
</comment>
<keyword evidence="24" id="KW-1185">Reference proteome</keyword>
<comment type="subcellular location">
    <subcellularLocation>
        <location evidence="1">Endoplasmic reticulum</location>
    </subcellularLocation>
    <subcellularLocation>
        <location evidence="3">Golgi apparatus</location>
    </subcellularLocation>
    <subcellularLocation>
        <location evidence="2">Lysosome</location>
    </subcellularLocation>
    <subcellularLocation>
        <location evidence="4">Secreted</location>
    </subcellularLocation>
</comment>